<dbReference type="EMBL" id="MU277224">
    <property type="protein sequence ID" value="KAI0059719.1"/>
    <property type="molecule type" value="Genomic_DNA"/>
</dbReference>
<gene>
    <name evidence="1" type="ORF">BV25DRAFT_1044695</name>
</gene>
<name>A0ACB8ST97_9AGAM</name>
<comment type="caution">
    <text evidence="1">The sequence shown here is derived from an EMBL/GenBank/DDBJ whole genome shotgun (WGS) entry which is preliminary data.</text>
</comment>
<proteinExistence type="predicted"/>
<keyword evidence="2" id="KW-1185">Reference proteome</keyword>
<sequence>MRLDAATGNMVVIGSAFSCGEGVVLVILRPSIRGIRRPCSYTLVSGYLRSRASARRSTDCTAPTPFSDPDDVQTFYWKFSGQCRGRRSRSDFSLLGTWSRRDMHSWQVTSAGGVVCLRSQVHPWPSISPYFVSHLANTHRRSGSGPTTSGGRNWACIVDNRRRQECAWIYKFSIGTSSTQHALPATVSEAGNGAIIDISANPIHARALPSCLALLHRNNAFLVFRLCSTSLESRSYLGSGVVGLSASDRR</sequence>
<evidence type="ECO:0000313" key="2">
    <source>
        <dbReference type="Proteomes" id="UP000814140"/>
    </source>
</evidence>
<reference evidence="1" key="2">
    <citation type="journal article" date="2022" name="New Phytol.">
        <title>Evolutionary transition to the ectomycorrhizal habit in the genomes of a hyperdiverse lineage of mushroom-forming fungi.</title>
        <authorList>
            <person name="Looney B."/>
            <person name="Miyauchi S."/>
            <person name="Morin E."/>
            <person name="Drula E."/>
            <person name="Courty P.E."/>
            <person name="Kohler A."/>
            <person name="Kuo A."/>
            <person name="LaButti K."/>
            <person name="Pangilinan J."/>
            <person name="Lipzen A."/>
            <person name="Riley R."/>
            <person name="Andreopoulos W."/>
            <person name="He G."/>
            <person name="Johnson J."/>
            <person name="Nolan M."/>
            <person name="Tritt A."/>
            <person name="Barry K.W."/>
            <person name="Grigoriev I.V."/>
            <person name="Nagy L.G."/>
            <person name="Hibbett D."/>
            <person name="Henrissat B."/>
            <person name="Matheny P.B."/>
            <person name="Labbe J."/>
            <person name="Martin F.M."/>
        </authorList>
    </citation>
    <scope>NUCLEOTIDE SEQUENCE</scope>
    <source>
        <strain evidence="1">HHB10654</strain>
    </source>
</reference>
<reference evidence="1" key="1">
    <citation type="submission" date="2021-03" db="EMBL/GenBank/DDBJ databases">
        <authorList>
            <consortium name="DOE Joint Genome Institute"/>
            <person name="Ahrendt S."/>
            <person name="Looney B.P."/>
            <person name="Miyauchi S."/>
            <person name="Morin E."/>
            <person name="Drula E."/>
            <person name="Courty P.E."/>
            <person name="Chicoki N."/>
            <person name="Fauchery L."/>
            <person name="Kohler A."/>
            <person name="Kuo A."/>
            <person name="Labutti K."/>
            <person name="Pangilinan J."/>
            <person name="Lipzen A."/>
            <person name="Riley R."/>
            <person name="Andreopoulos W."/>
            <person name="He G."/>
            <person name="Johnson J."/>
            <person name="Barry K.W."/>
            <person name="Grigoriev I.V."/>
            <person name="Nagy L."/>
            <person name="Hibbett D."/>
            <person name="Henrissat B."/>
            <person name="Matheny P.B."/>
            <person name="Labbe J."/>
            <person name="Martin F."/>
        </authorList>
    </citation>
    <scope>NUCLEOTIDE SEQUENCE</scope>
    <source>
        <strain evidence="1">HHB10654</strain>
    </source>
</reference>
<accession>A0ACB8ST97</accession>
<dbReference type="Proteomes" id="UP000814140">
    <property type="component" value="Unassembled WGS sequence"/>
</dbReference>
<protein>
    <submittedName>
        <fullName evidence="1">Uncharacterized protein</fullName>
    </submittedName>
</protein>
<evidence type="ECO:0000313" key="1">
    <source>
        <dbReference type="EMBL" id="KAI0059719.1"/>
    </source>
</evidence>
<organism evidence="1 2">
    <name type="scientific">Artomyces pyxidatus</name>
    <dbReference type="NCBI Taxonomy" id="48021"/>
    <lineage>
        <taxon>Eukaryota</taxon>
        <taxon>Fungi</taxon>
        <taxon>Dikarya</taxon>
        <taxon>Basidiomycota</taxon>
        <taxon>Agaricomycotina</taxon>
        <taxon>Agaricomycetes</taxon>
        <taxon>Russulales</taxon>
        <taxon>Auriscalpiaceae</taxon>
        <taxon>Artomyces</taxon>
    </lineage>
</organism>